<organism evidence="16 17">
    <name type="scientific">Brumimicrobium salinarum</name>
    <dbReference type="NCBI Taxonomy" id="2058658"/>
    <lineage>
        <taxon>Bacteria</taxon>
        <taxon>Pseudomonadati</taxon>
        <taxon>Bacteroidota</taxon>
        <taxon>Flavobacteriia</taxon>
        <taxon>Flavobacteriales</taxon>
        <taxon>Crocinitomicaceae</taxon>
        <taxon>Brumimicrobium</taxon>
    </lineage>
</organism>
<dbReference type="InterPro" id="IPR016136">
    <property type="entry name" value="DNA_helicase_N/primase_C"/>
</dbReference>
<evidence type="ECO:0000256" key="2">
    <source>
        <dbReference type="ARBA" id="ARBA00022515"/>
    </source>
</evidence>
<evidence type="ECO:0000313" key="17">
    <source>
        <dbReference type="Proteomes" id="UP000236654"/>
    </source>
</evidence>
<dbReference type="PANTHER" id="PTHR30153:SF2">
    <property type="entry name" value="REPLICATIVE DNA HELICASE"/>
    <property type="match status" value="1"/>
</dbReference>
<gene>
    <name evidence="16" type="primary">dnaB</name>
    <name evidence="16" type="ORF">CW751_05065</name>
</gene>
<evidence type="ECO:0000256" key="3">
    <source>
        <dbReference type="ARBA" id="ARBA00022705"/>
    </source>
</evidence>
<dbReference type="OrthoDB" id="9773982at2"/>
<dbReference type="SUPFAM" id="SSF48024">
    <property type="entry name" value="N-terminal domain of DnaB helicase"/>
    <property type="match status" value="1"/>
</dbReference>
<name>A0A2I0R4E2_9FLAO</name>
<dbReference type="Pfam" id="PF03796">
    <property type="entry name" value="DnaB_C"/>
    <property type="match status" value="1"/>
</dbReference>
<dbReference type="SUPFAM" id="SSF52540">
    <property type="entry name" value="P-loop containing nucleoside triphosphate hydrolases"/>
    <property type="match status" value="1"/>
</dbReference>
<evidence type="ECO:0000256" key="5">
    <source>
        <dbReference type="ARBA" id="ARBA00022801"/>
    </source>
</evidence>
<dbReference type="Proteomes" id="UP000236654">
    <property type="component" value="Unassembled WGS sequence"/>
</dbReference>
<comment type="catalytic activity">
    <reaction evidence="11 13">
        <text>ATP + H2O = ADP + phosphate + H(+)</text>
        <dbReference type="Rhea" id="RHEA:13065"/>
        <dbReference type="ChEBI" id="CHEBI:15377"/>
        <dbReference type="ChEBI" id="CHEBI:15378"/>
        <dbReference type="ChEBI" id="CHEBI:30616"/>
        <dbReference type="ChEBI" id="CHEBI:43474"/>
        <dbReference type="ChEBI" id="CHEBI:456216"/>
        <dbReference type="EC" id="5.6.2.3"/>
    </reaction>
</comment>
<dbReference type="FunFam" id="1.10.860.10:FF:000001">
    <property type="entry name" value="Replicative DNA helicase"/>
    <property type="match status" value="1"/>
</dbReference>
<evidence type="ECO:0000259" key="15">
    <source>
        <dbReference type="PROSITE" id="PS51199"/>
    </source>
</evidence>
<dbReference type="GO" id="GO:1990077">
    <property type="term" value="C:primosome complex"/>
    <property type="evidence" value="ECO:0007669"/>
    <property type="project" value="UniProtKB-UniRule"/>
</dbReference>
<comment type="similarity">
    <text evidence="1 13">Belongs to the helicase family. DnaB subfamily.</text>
</comment>
<evidence type="ECO:0000256" key="1">
    <source>
        <dbReference type="ARBA" id="ARBA00008428"/>
    </source>
</evidence>
<dbReference type="FunFam" id="3.40.50.300:FF:000076">
    <property type="entry name" value="Replicative DNA helicase"/>
    <property type="match status" value="1"/>
</dbReference>
<reference evidence="16 17" key="1">
    <citation type="submission" date="2017-12" db="EMBL/GenBank/DDBJ databases">
        <title>The draft genome sequence of Brumimicrobium saltpan LHR20.</title>
        <authorList>
            <person name="Do Z.-J."/>
            <person name="Luo H.-R."/>
        </authorList>
    </citation>
    <scope>NUCLEOTIDE SEQUENCE [LARGE SCALE GENOMIC DNA]</scope>
    <source>
        <strain evidence="16 17">LHR20</strain>
    </source>
</reference>
<dbReference type="GO" id="GO:0042802">
    <property type="term" value="F:identical protein binding"/>
    <property type="evidence" value="ECO:0007669"/>
    <property type="project" value="UniProtKB-ARBA"/>
</dbReference>
<proteinExistence type="inferred from homology"/>
<feature type="region of interest" description="Disordered" evidence="14">
    <location>
        <begin position="500"/>
        <end position="525"/>
    </location>
</feature>
<dbReference type="InterPro" id="IPR036185">
    <property type="entry name" value="DNA_heli_DnaB-like_N_sf"/>
</dbReference>
<evidence type="ECO:0000256" key="14">
    <source>
        <dbReference type="SAM" id="MobiDB-lite"/>
    </source>
</evidence>
<keyword evidence="2 13" id="KW-0639">Primosome</keyword>
<dbReference type="GO" id="GO:0003677">
    <property type="term" value="F:DNA binding"/>
    <property type="evidence" value="ECO:0007669"/>
    <property type="project" value="UniProtKB-UniRule"/>
</dbReference>
<dbReference type="InterPro" id="IPR007693">
    <property type="entry name" value="DNA_helicase_DnaB-like_N"/>
</dbReference>
<comment type="caution">
    <text evidence="16">The sequence shown here is derived from an EMBL/GenBank/DDBJ whole genome shotgun (WGS) entry which is preliminary data.</text>
</comment>
<evidence type="ECO:0000256" key="4">
    <source>
        <dbReference type="ARBA" id="ARBA00022741"/>
    </source>
</evidence>
<dbReference type="CDD" id="cd00984">
    <property type="entry name" value="DnaB_C"/>
    <property type="match status" value="1"/>
</dbReference>
<dbReference type="Gene3D" id="3.40.50.300">
    <property type="entry name" value="P-loop containing nucleotide triphosphate hydrolases"/>
    <property type="match status" value="1"/>
</dbReference>
<feature type="domain" description="SF4 helicase" evidence="15">
    <location>
        <begin position="200"/>
        <end position="472"/>
    </location>
</feature>
<keyword evidence="3 13" id="KW-0235">DNA replication</keyword>
<evidence type="ECO:0000256" key="8">
    <source>
        <dbReference type="ARBA" id="ARBA00023125"/>
    </source>
</evidence>
<dbReference type="AlphaFoldDB" id="A0A2I0R4E2"/>
<evidence type="ECO:0000256" key="10">
    <source>
        <dbReference type="ARBA" id="ARBA00044932"/>
    </source>
</evidence>
<feature type="compositionally biased region" description="Basic and acidic residues" evidence="14">
    <location>
        <begin position="1"/>
        <end position="10"/>
    </location>
</feature>
<comment type="function">
    <text evidence="10 13">The main replicative DNA helicase, it participates in initiation and elongation during chromosome replication. Travels ahead of the DNA replisome, separating dsDNA into templates for DNA synthesis. A processive ATP-dependent 5'-3' DNA helicase it has DNA-dependent ATPase activity.</text>
</comment>
<feature type="compositionally biased region" description="Low complexity" evidence="14">
    <location>
        <begin position="515"/>
        <end position="525"/>
    </location>
</feature>
<dbReference type="Gene3D" id="1.10.860.10">
    <property type="entry name" value="DNAb Helicase, Chain A"/>
    <property type="match status" value="1"/>
</dbReference>
<dbReference type="PANTHER" id="PTHR30153">
    <property type="entry name" value="REPLICATIVE DNA HELICASE DNAB"/>
    <property type="match status" value="1"/>
</dbReference>
<dbReference type="PROSITE" id="PS51199">
    <property type="entry name" value="SF4_HELICASE"/>
    <property type="match status" value="1"/>
</dbReference>
<protein>
    <recommendedName>
        <fullName evidence="12 13">Replicative DNA helicase</fullName>
        <ecNumber evidence="12 13">5.6.2.3</ecNumber>
    </recommendedName>
</protein>
<sequence length="525" mass="58146">MEKQDKKEGKFAVSRSNRGGKNPSDIGRVPPQAIDLEQAVLGAMMIDGGAMNNVIDILRTKDAFYDPKHQAIFEAMKELYETTTPIDLLTVSEQLRKMGSLELAGGAYYLSTLTNKVASAAHVEHHARIIIEKYIQREIIGISSEILKEAYDETKDVFSVLSKAEEDLFAIAQNNMKKSYDTMQTAMKGAIEEIENARGNSDGVSGIPTGFKDLDRMTSGWQRSDMIVIAARPAMGKTAFVLSMARNTAVDYNMGVAIFSLEMSSVQLVKRLISSEAQIDAEKLRKGNIEDHEFQMIHSKISRLSKAPIFIDDTPGISIFELRAKCRRLKQKHNIEVIIIDYLQLMTAGTNKGGGNREQEISQISRSIKEIAKELNVPVIALSQLSRSVEQRGGDKRPILSDLRESGAIEQDADIVSFIYRAEYYGLLEDEKGPTQGMGDIIIAKHRNGSTDTVRLKFIGKYAKFDNVDSFGGDEDIPQLGAMPTGSDFDTSEAESFMIKSSRMDDIDDDDEFDLSSGGDSDTPF</sequence>
<keyword evidence="9" id="KW-0413">Isomerase</keyword>
<dbReference type="GO" id="GO:0005524">
    <property type="term" value="F:ATP binding"/>
    <property type="evidence" value="ECO:0007669"/>
    <property type="project" value="UniProtKB-UniRule"/>
</dbReference>
<evidence type="ECO:0000256" key="13">
    <source>
        <dbReference type="RuleBase" id="RU362085"/>
    </source>
</evidence>
<dbReference type="RefSeq" id="WP_101333908.1">
    <property type="nucleotide sequence ID" value="NZ_PJNI01000003.1"/>
</dbReference>
<evidence type="ECO:0000313" key="16">
    <source>
        <dbReference type="EMBL" id="PKR81427.1"/>
    </source>
</evidence>
<dbReference type="NCBIfam" id="NF004384">
    <property type="entry name" value="PRK05748.1"/>
    <property type="match status" value="1"/>
</dbReference>
<evidence type="ECO:0000256" key="6">
    <source>
        <dbReference type="ARBA" id="ARBA00022806"/>
    </source>
</evidence>
<dbReference type="InterPro" id="IPR027417">
    <property type="entry name" value="P-loop_NTPase"/>
</dbReference>
<keyword evidence="4 13" id="KW-0547">Nucleotide-binding</keyword>
<keyword evidence="17" id="KW-1185">Reference proteome</keyword>
<feature type="region of interest" description="Disordered" evidence="14">
    <location>
        <begin position="1"/>
        <end position="29"/>
    </location>
</feature>
<evidence type="ECO:0000256" key="11">
    <source>
        <dbReference type="ARBA" id="ARBA00048954"/>
    </source>
</evidence>
<evidence type="ECO:0000256" key="12">
    <source>
        <dbReference type="NCBIfam" id="TIGR00665"/>
    </source>
</evidence>
<keyword evidence="7 13" id="KW-0067">ATP-binding</keyword>
<dbReference type="InterPro" id="IPR007694">
    <property type="entry name" value="DNA_helicase_DnaB-like_C"/>
</dbReference>
<dbReference type="GO" id="GO:0006269">
    <property type="term" value="P:DNA replication, synthesis of primer"/>
    <property type="evidence" value="ECO:0007669"/>
    <property type="project" value="UniProtKB-UniRule"/>
</dbReference>
<dbReference type="GO" id="GO:0043139">
    <property type="term" value="F:5'-3' DNA helicase activity"/>
    <property type="evidence" value="ECO:0007669"/>
    <property type="project" value="UniProtKB-EC"/>
</dbReference>
<dbReference type="GO" id="GO:0005829">
    <property type="term" value="C:cytosol"/>
    <property type="evidence" value="ECO:0007669"/>
    <property type="project" value="TreeGrafter"/>
</dbReference>
<keyword evidence="8 13" id="KW-0238">DNA-binding</keyword>
<evidence type="ECO:0000256" key="9">
    <source>
        <dbReference type="ARBA" id="ARBA00023235"/>
    </source>
</evidence>
<dbReference type="GO" id="GO:0016887">
    <property type="term" value="F:ATP hydrolysis activity"/>
    <property type="evidence" value="ECO:0007669"/>
    <property type="project" value="RHEA"/>
</dbReference>
<dbReference type="EC" id="5.6.2.3" evidence="12 13"/>
<accession>A0A2I0R4E2</accession>
<evidence type="ECO:0000256" key="7">
    <source>
        <dbReference type="ARBA" id="ARBA00022840"/>
    </source>
</evidence>
<keyword evidence="5 13" id="KW-0378">Hydrolase</keyword>
<keyword evidence="6 13" id="KW-0347">Helicase</keyword>
<dbReference type="EMBL" id="PJNI01000003">
    <property type="protein sequence ID" value="PKR81427.1"/>
    <property type="molecule type" value="Genomic_DNA"/>
</dbReference>
<dbReference type="InterPro" id="IPR007692">
    <property type="entry name" value="DNA_helicase_DnaB"/>
</dbReference>
<dbReference type="Pfam" id="PF00772">
    <property type="entry name" value="DnaB"/>
    <property type="match status" value="1"/>
</dbReference>
<dbReference type="NCBIfam" id="TIGR00665">
    <property type="entry name" value="DnaB"/>
    <property type="match status" value="1"/>
</dbReference>